<dbReference type="EnsemblPlants" id="TuG1812G0300001940.01.T01">
    <property type="protein sequence ID" value="TuG1812G0300001940.01.T01.cds317863"/>
    <property type="gene ID" value="TuG1812G0300001940.01"/>
</dbReference>
<protein>
    <submittedName>
        <fullName evidence="1">Uncharacterized protein</fullName>
    </submittedName>
</protein>
<dbReference type="AlphaFoldDB" id="A0A8R7TTQ0"/>
<accession>A0A8R7TTQ0</accession>
<evidence type="ECO:0000313" key="1">
    <source>
        <dbReference type="EnsemblPlants" id="TuG1812G0300001940.01.T01.cds317863"/>
    </source>
</evidence>
<dbReference type="Proteomes" id="UP000015106">
    <property type="component" value="Chromosome 3"/>
</dbReference>
<evidence type="ECO:0000313" key="2">
    <source>
        <dbReference type="Proteomes" id="UP000015106"/>
    </source>
</evidence>
<reference evidence="2" key="1">
    <citation type="journal article" date="2013" name="Nature">
        <title>Draft genome of the wheat A-genome progenitor Triticum urartu.</title>
        <authorList>
            <person name="Ling H.Q."/>
            <person name="Zhao S."/>
            <person name="Liu D."/>
            <person name="Wang J."/>
            <person name="Sun H."/>
            <person name="Zhang C."/>
            <person name="Fan H."/>
            <person name="Li D."/>
            <person name="Dong L."/>
            <person name="Tao Y."/>
            <person name="Gao C."/>
            <person name="Wu H."/>
            <person name="Li Y."/>
            <person name="Cui Y."/>
            <person name="Guo X."/>
            <person name="Zheng S."/>
            <person name="Wang B."/>
            <person name="Yu K."/>
            <person name="Liang Q."/>
            <person name="Yang W."/>
            <person name="Lou X."/>
            <person name="Chen J."/>
            <person name="Feng M."/>
            <person name="Jian J."/>
            <person name="Zhang X."/>
            <person name="Luo G."/>
            <person name="Jiang Y."/>
            <person name="Liu J."/>
            <person name="Wang Z."/>
            <person name="Sha Y."/>
            <person name="Zhang B."/>
            <person name="Wu H."/>
            <person name="Tang D."/>
            <person name="Shen Q."/>
            <person name="Xue P."/>
            <person name="Zou S."/>
            <person name="Wang X."/>
            <person name="Liu X."/>
            <person name="Wang F."/>
            <person name="Yang Y."/>
            <person name="An X."/>
            <person name="Dong Z."/>
            <person name="Zhang K."/>
            <person name="Zhang X."/>
            <person name="Luo M.C."/>
            <person name="Dvorak J."/>
            <person name="Tong Y."/>
            <person name="Wang J."/>
            <person name="Yang H."/>
            <person name="Li Z."/>
            <person name="Wang D."/>
            <person name="Zhang A."/>
            <person name="Wang J."/>
        </authorList>
    </citation>
    <scope>NUCLEOTIDE SEQUENCE</scope>
    <source>
        <strain evidence="2">cv. G1812</strain>
    </source>
</reference>
<proteinExistence type="predicted"/>
<organism evidence="1 2">
    <name type="scientific">Triticum urartu</name>
    <name type="common">Red wild einkorn</name>
    <name type="synonym">Crithodium urartu</name>
    <dbReference type="NCBI Taxonomy" id="4572"/>
    <lineage>
        <taxon>Eukaryota</taxon>
        <taxon>Viridiplantae</taxon>
        <taxon>Streptophyta</taxon>
        <taxon>Embryophyta</taxon>
        <taxon>Tracheophyta</taxon>
        <taxon>Spermatophyta</taxon>
        <taxon>Magnoliopsida</taxon>
        <taxon>Liliopsida</taxon>
        <taxon>Poales</taxon>
        <taxon>Poaceae</taxon>
        <taxon>BOP clade</taxon>
        <taxon>Pooideae</taxon>
        <taxon>Triticodae</taxon>
        <taxon>Triticeae</taxon>
        <taxon>Triticinae</taxon>
        <taxon>Triticum</taxon>
    </lineage>
</organism>
<sequence length="50" mass="5417">MACFLWPKESLGKLEQILRGFLWQGKKSALGGQCLWPGMLLPSPGALGDS</sequence>
<reference evidence="1" key="2">
    <citation type="submission" date="2018-03" db="EMBL/GenBank/DDBJ databases">
        <title>The Triticum urartu genome reveals the dynamic nature of wheat genome evolution.</title>
        <authorList>
            <person name="Ling H."/>
            <person name="Ma B."/>
            <person name="Shi X."/>
            <person name="Liu H."/>
            <person name="Dong L."/>
            <person name="Sun H."/>
            <person name="Cao Y."/>
            <person name="Gao Q."/>
            <person name="Zheng S."/>
            <person name="Li Y."/>
            <person name="Yu Y."/>
            <person name="Du H."/>
            <person name="Qi M."/>
            <person name="Li Y."/>
            <person name="Yu H."/>
            <person name="Cui Y."/>
            <person name="Wang N."/>
            <person name="Chen C."/>
            <person name="Wu H."/>
            <person name="Zhao Y."/>
            <person name="Zhang J."/>
            <person name="Li Y."/>
            <person name="Zhou W."/>
            <person name="Zhang B."/>
            <person name="Hu W."/>
            <person name="Eijk M."/>
            <person name="Tang J."/>
            <person name="Witsenboer H."/>
            <person name="Zhao S."/>
            <person name="Li Z."/>
            <person name="Zhang A."/>
            <person name="Wang D."/>
            <person name="Liang C."/>
        </authorList>
    </citation>
    <scope>NUCLEOTIDE SEQUENCE [LARGE SCALE GENOMIC DNA]</scope>
    <source>
        <strain evidence="1">cv. G1812</strain>
    </source>
</reference>
<name>A0A8R7TTQ0_TRIUA</name>
<reference evidence="1" key="3">
    <citation type="submission" date="2022-06" db="UniProtKB">
        <authorList>
            <consortium name="EnsemblPlants"/>
        </authorList>
    </citation>
    <scope>IDENTIFICATION</scope>
</reference>
<dbReference type="Gramene" id="TuG1812G0300001940.01.T01">
    <property type="protein sequence ID" value="TuG1812G0300001940.01.T01.cds317863"/>
    <property type="gene ID" value="TuG1812G0300001940.01"/>
</dbReference>
<keyword evidence="2" id="KW-1185">Reference proteome</keyword>